<feature type="compositionally biased region" description="Acidic residues" evidence="7">
    <location>
        <begin position="636"/>
        <end position="649"/>
    </location>
</feature>
<dbReference type="InterPro" id="IPR039309">
    <property type="entry name" value="BT1"/>
</dbReference>
<feature type="region of interest" description="Disordered" evidence="7">
    <location>
        <begin position="606"/>
        <end position="649"/>
    </location>
</feature>
<evidence type="ECO:0000256" key="8">
    <source>
        <dbReference type="SAM" id="Phobius"/>
    </source>
</evidence>
<dbReference type="PANTHER" id="PTHR31585">
    <property type="entry name" value="FOLATE-BIOPTERIN TRANSPORTER 1, CHLOROPLASTIC"/>
    <property type="match status" value="1"/>
</dbReference>
<keyword evidence="3" id="KW-0813">Transport</keyword>
<dbReference type="EMBL" id="CDMY01000435">
    <property type="protein sequence ID" value="CEM12184.1"/>
    <property type="molecule type" value="Genomic_DNA"/>
</dbReference>
<keyword evidence="4 8" id="KW-0812">Transmembrane</keyword>
<feature type="transmembrane region" description="Helical" evidence="8">
    <location>
        <begin position="524"/>
        <end position="546"/>
    </location>
</feature>
<dbReference type="VEuPathDB" id="CryptoDB:Vbra_5808"/>
<dbReference type="GO" id="GO:0016020">
    <property type="term" value="C:membrane"/>
    <property type="evidence" value="ECO:0007669"/>
    <property type="project" value="UniProtKB-SubCell"/>
</dbReference>
<comment type="similarity">
    <text evidence="2">Belongs to the major facilitator superfamily. Folate-biopterin transporter (TC 2.A.71) family.</text>
</comment>
<keyword evidence="6 8" id="KW-0472">Membrane</keyword>
<feature type="transmembrane region" description="Helical" evidence="8">
    <location>
        <begin position="276"/>
        <end position="296"/>
    </location>
</feature>
<evidence type="ECO:0000313" key="9">
    <source>
        <dbReference type="EMBL" id="CEM12184.1"/>
    </source>
</evidence>
<proteinExistence type="inferred from homology"/>
<protein>
    <submittedName>
        <fullName evidence="9">Uncharacterized protein</fullName>
    </submittedName>
</protein>
<comment type="subcellular location">
    <subcellularLocation>
        <location evidence="1">Membrane</location>
        <topology evidence="1">Multi-pass membrane protein</topology>
    </subcellularLocation>
</comment>
<evidence type="ECO:0000256" key="3">
    <source>
        <dbReference type="ARBA" id="ARBA00022448"/>
    </source>
</evidence>
<feature type="transmembrane region" description="Helical" evidence="8">
    <location>
        <begin position="390"/>
        <end position="408"/>
    </location>
</feature>
<evidence type="ECO:0000256" key="4">
    <source>
        <dbReference type="ARBA" id="ARBA00022692"/>
    </source>
</evidence>
<feature type="transmembrane region" description="Helical" evidence="8">
    <location>
        <begin position="303"/>
        <end position="322"/>
    </location>
</feature>
<feature type="transmembrane region" description="Helical" evidence="8">
    <location>
        <begin position="126"/>
        <end position="150"/>
    </location>
</feature>
<feature type="compositionally biased region" description="Polar residues" evidence="7">
    <location>
        <begin position="606"/>
        <end position="626"/>
    </location>
</feature>
<dbReference type="Pfam" id="PF03092">
    <property type="entry name" value="BT1"/>
    <property type="match status" value="1"/>
</dbReference>
<feature type="compositionally biased region" description="Low complexity" evidence="7">
    <location>
        <begin position="1"/>
        <end position="10"/>
    </location>
</feature>
<evidence type="ECO:0000256" key="1">
    <source>
        <dbReference type="ARBA" id="ARBA00004141"/>
    </source>
</evidence>
<dbReference type="PhylomeDB" id="A0A0G4FG54"/>
<evidence type="ECO:0000256" key="2">
    <source>
        <dbReference type="ARBA" id="ARBA00007015"/>
    </source>
</evidence>
<evidence type="ECO:0000256" key="7">
    <source>
        <dbReference type="SAM" id="MobiDB-lite"/>
    </source>
</evidence>
<evidence type="ECO:0000256" key="5">
    <source>
        <dbReference type="ARBA" id="ARBA00022989"/>
    </source>
</evidence>
<name>A0A0G4FG54_VITBC</name>
<evidence type="ECO:0000313" key="10">
    <source>
        <dbReference type="Proteomes" id="UP000041254"/>
    </source>
</evidence>
<evidence type="ECO:0000256" key="6">
    <source>
        <dbReference type="ARBA" id="ARBA00023136"/>
    </source>
</evidence>
<dbReference type="CDD" id="cd17484">
    <property type="entry name" value="MFS_FBT"/>
    <property type="match status" value="1"/>
</dbReference>
<organism evidence="9 10">
    <name type="scientific">Vitrella brassicaformis (strain CCMP3155)</name>
    <dbReference type="NCBI Taxonomy" id="1169540"/>
    <lineage>
        <taxon>Eukaryota</taxon>
        <taxon>Sar</taxon>
        <taxon>Alveolata</taxon>
        <taxon>Colpodellida</taxon>
        <taxon>Vitrellaceae</taxon>
        <taxon>Vitrella</taxon>
    </lineage>
</organism>
<sequence length="649" mass="70610">MTSTSALPSHSSPPPDPTASPSLRIGVDPHLSPPTEAHSISYLQASPGAVPVVGMAVLTASHGHRRTMTHTVDLEEDGVVLAHVEVEGESGGQQIGGGTDDGLEKGEGVPCAKATRTGRRDPLNRIVSMLFGSQTQYGSVFLMLNIWTYVSQGFRGPSEQAMVWTAMRQGANPAAVQAAIGTMMLPWVLKPCYGLLADTFPICRRHIKPYYLMSAALAMTCLACVASESITPDWTNMVSALLAMEVGGAFMDVLADALVVREAKYNDSGSGDVQSMSWFCLALGAILSMFVSGVLFDAEMHRVFVAIVAGAQSLAFVLMIAYRERPTPTPFTWNVLKTLSSNLWAVLKTVSKPICWRPMIWFFFAQVASFSLSTPLQWMRKEIGFSEGQIQYASAVNFLFLMLGTVVYGRFLQKVTFRKIWFGTTLILTTLILPDYIQASRLNVSWGIPDWLFLYGADSFATFFDRIYTMPFLVMAAQLCPPGLEALLFAGLMSWSNLATSCQRHLGAAVQSLYGVTEDNYLEMLPSLILIKAGCTLVPLLFLFLVPNTCSILTDAQKELYGVNFDNQSTNKADRQQTEEATTVIEEDEAVPDAVKVPHGISLERSQSTITGVSSVAQADNASSGAQVDRDTSGTTEEDPQEGLTNQDE</sequence>
<reference evidence="9 10" key="1">
    <citation type="submission" date="2014-11" db="EMBL/GenBank/DDBJ databases">
        <authorList>
            <person name="Zhu J."/>
            <person name="Qi W."/>
            <person name="Song R."/>
        </authorList>
    </citation>
    <scope>NUCLEOTIDE SEQUENCE [LARGE SCALE GENOMIC DNA]</scope>
</reference>
<feature type="transmembrane region" description="Helical" evidence="8">
    <location>
        <begin position="210"/>
        <end position="230"/>
    </location>
</feature>
<dbReference type="Gene3D" id="1.20.1250.20">
    <property type="entry name" value="MFS general substrate transporter like domains"/>
    <property type="match status" value="2"/>
</dbReference>
<dbReference type="SUPFAM" id="SSF103473">
    <property type="entry name" value="MFS general substrate transporter"/>
    <property type="match status" value="1"/>
</dbReference>
<dbReference type="PANTHER" id="PTHR31585:SF2">
    <property type="entry name" value="FOLATE-BIOPTERIN TRANSPORTER 7-RELATED"/>
    <property type="match status" value="1"/>
</dbReference>
<dbReference type="AlphaFoldDB" id="A0A0G4FG54"/>
<dbReference type="OrthoDB" id="754047at2759"/>
<dbReference type="InterPro" id="IPR036259">
    <property type="entry name" value="MFS_trans_sf"/>
</dbReference>
<feature type="transmembrane region" description="Helical" evidence="8">
    <location>
        <begin position="170"/>
        <end position="189"/>
    </location>
</feature>
<keyword evidence="10" id="KW-1185">Reference proteome</keyword>
<dbReference type="InParanoid" id="A0A0G4FG54"/>
<keyword evidence="5 8" id="KW-1133">Transmembrane helix</keyword>
<dbReference type="STRING" id="1169540.A0A0G4FG54"/>
<feature type="region of interest" description="Disordered" evidence="7">
    <location>
        <begin position="1"/>
        <end position="33"/>
    </location>
</feature>
<accession>A0A0G4FG54</accession>
<dbReference type="Proteomes" id="UP000041254">
    <property type="component" value="Unassembled WGS sequence"/>
</dbReference>
<gene>
    <name evidence="9" type="ORF">Vbra_5808</name>
</gene>